<proteinExistence type="predicted"/>
<dbReference type="EMBL" id="JANPWB010000012">
    <property type="protein sequence ID" value="KAJ1113085.1"/>
    <property type="molecule type" value="Genomic_DNA"/>
</dbReference>
<name>A0AAV7NAH7_PLEWA</name>
<organism evidence="2 3">
    <name type="scientific">Pleurodeles waltl</name>
    <name type="common">Iberian ribbed newt</name>
    <dbReference type="NCBI Taxonomy" id="8319"/>
    <lineage>
        <taxon>Eukaryota</taxon>
        <taxon>Metazoa</taxon>
        <taxon>Chordata</taxon>
        <taxon>Craniata</taxon>
        <taxon>Vertebrata</taxon>
        <taxon>Euteleostomi</taxon>
        <taxon>Amphibia</taxon>
        <taxon>Batrachia</taxon>
        <taxon>Caudata</taxon>
        <taxon>Salamandroidea</taxon>
        <taxon>Salamandridae</taxon>
        <taxon>Pleurodelinae</taxon>
        <taxon>Pleurodeles</taxon>
    </lineage>
</organism>
<comment type="caution">
    <text evidence="2">The sequence shown here is derived from an EMBL/GenBank/DDBJ whole genome shotgun (WGS) entry which is preliminary data.</text>
</comment>
<reference evidence="2" key="1">
    <citation type="journal article" date="2022" name="bioRxiv">
        <title>Sequencing and chromosome-scale assembly of the giantPleurodeles waltlgenome.</title>
        <authorList>
            <person name="Brown T."/>
            <person name="Elewa A."/>
            <person name="Iarovenko S."/>
            <person name="Subramanian E."/>
            <person name="Araus A.J."/>
            <person name="Petzold A."/>
            <person name="Susuki M."/>
            <person name="Suzuki K.-i.T."/>
            <person name="Hayashi T."/>
            <person name="Toyoda A."/>
            <person name="Oliveira C."/>
            <person name="Osipova E."/>
            <person name="Leigh N.D."/>
            <person name="Simon A."/>
            <person name="Yun M.H."/>
        </authorList>
    </citation>
    <scope>NUCLEOTIDE SEQUENCE</scope>
    <source>
        <strain evidence="2">20211129_DDA</strain>
        <tissue evidence="2">Liver</tissue>
    </source>
</reference>
<protein>
    <submittedName>
        <fullName evidence="2">Uncharacterized protein</fullName>
    </submittedName>
</protein>
<keyword evidence="3" id="KW-1185">Reference proteome</keyword>
<feature type="region of interest" description="Disordered" evidence="1">
    <location>
        <begin position="64"/>
        <end position="101"/>
    </location>
</feature>
<dbReference type="AlphaFoldDB" id="A0AAV7NAH7"/>
<gene>
    <name evidence="2" type="ORF">NDU88_001342</name>
</gene>
<evidence type="ECO:0000256" key="1">
    <source>
        <dbReference type="SAM" id="MobiDB-lite"/>
    </source>
</evidence>
<evidence type="ECO:0000313" key="3">
    <source>
        <dbReference type="Proteomes" id="UP001066276"/>
    </source>
</evidence>
<feature type="region of interest" description="Disordered" evidence="1">
    <location>
        <begin position="1"/>
        <end position="36"/>
    </location>
</feature>
<evidence type="ECO:0000313" key="2">
    <source>
        <dbReference type="EMBL" id="KAJ1113085.1"/>
    </source>
</evidence>
<accession>A0AAV7NAH7</accession>
<sequence length="101" mass="11056">MPGPSAPRLRHRSGPTAGTRSQPKPRLLHQKFRQTTPPAVVERTRVTQSPSCDIIWASVVSPNKEGAERMAETSLSSKNRPSAMKAFEETKPGTDETETTS</sequence>
<dbReference type="Proteomes" id="UP001066276">
    <property type="component" value="Chromosome 8"/>
</dbReference>